<name>A0AAX1F733_9NEIS</name>
<dbReference type="KEGG" id="eex:EZJ17_03795"/>
<dbReference type="EMBL" id="CP038018">
    <property type="protein sequence ID" value="QED91849.1"/>
    <property type="molecule type" value="Genomic_DNA"/>
</dbReference>
<sequence length="144" mass="15739">MMWMPLLSKLLPAGSLWKKLLPLLLALAVAATCYRAGYLNRDGKAKTEMAAVAAAHQQAQLEAERAYSAKLAEVAAERQKWVDFAQSQSVKLAEANRRLDSQTTHIKQEIPHAIARDNSAGGCHSGLGADSLRLYRQAFGYSVD</sequence>
<keyword evidence="2" id="KW-1185">Reference proteome</keyword>
<dbReference type="AlphaFoldDB" id="A0AAX1F733"/>
<protein>
    <recommendedName>
        <fullName evidence="3">Phage associated membrane protein</fullName>
    </recommendedName>
</protein>
<evidence type="ECO:0000313" key="1">
    <source>
        <dbReference type="EMBL" id="QED91849.1"/>
    </source>
</evidence>
<organism evidence="1 2">
    <name type="scientific">Eikenella exigua</name>
    <dbReference type="NCBI Taxonomy" id="2528037"/>
    <lineage>
        <taxon>Bacteria</taxon>
        <taxon>Pseudomonadati</taxon>
        <taxon>Pseudomonadota</taxon>
        <taxon>Betaproteobacteria</taxon>
        <taxon>Neisseriales</taxon>
        <taxon>Neisseriaceae</taxon>
        <taxon>Eikenella</taxon>
    </lineage>
</organism>
<accession>A0AAX1F733</accession>
<dbReference type="Proteomes" id="UP000326695">
    <property type="component" value="Chromosome"/>
</dbReference>
<evidence type="ECO:0008006" key="3">
    <source>
        <dbReference type="Google" id="ProtNLM"/>
    </source>
</evidence>
<proteinExistence type="predicted"/>
<reference evidence="2" key="1">
    <citation type="journal article" date="2019" name="J. Anim. Genet.">
        <title>Description and whole genome sequencing of Eikenella exigua sp. nov., isolated from brain abscess and blood.</title>
        <authorList>
            <person name="Stormo K.A."/>
            <person name="Nygaard R.M."/>
            <person name="Bruvold T.S."/>
            <person name="Dimmen G."/>
            <person name="Lindemann P.C."/>
            <person name="Jordal S."/>
            <person name="Kommedal O."/>
        </authorList>
    </citation>
    <scope>NUCLEOTIDE SEQUENCE [LARGE SCALE GENOMIC DNA]</scope>
    <source>
        <strain evidence="2">PXX</strain>
    </source>
</reference>
<dbReference type="RefSeq" id="WP_151086179.1">
    <property type="nucleotide sequence ID" value="NZ_CP038018.1"/>
</dbReference>
<gene>
    <name evidence="1" type="ORF">EZJ17_03795</name>
</gene>
<evidence type="ECO:0000313" key="2">
    <source>
        <dbReference type="Proteomes" id="UP000326695"/>
    </source>
</evidence>